<proteinExistence type="predicted"/>
<name>A0A9W6XBX2_9STRA</name>
<evidence type="ECO:0000313" key="2">
    <source>
        <dbReference type="EMBL" id="GMF35476.1"/>
    </source>
</evidence>
<evidence type="ECO:0000256" key="1">
    <source>
        <dbReference type="SAM" id="MobiDB-lite"/>
    </source>
</evidence>
<reference evidence="2" key="1">
    <citation type="submission" date="2023-04" db="EMBL/GenBank/DDBJ databases">
        <title>Phytophthora fragariaefolia NBRC 109709.</title>
        <authorList>
            <person name="Ichikawa N."/>
            <person name="Sato H."/>
            <person name="Tonouchi N."/>
        </authorList>
    </citation>
    <scope>NUCLEOTIDE SEQUENCE</scope>
    <source>
        <strain evidence="2">NBRC 109709</strain>
    </source>
</reference>
<sequence length="214" mass="24041">METVTSTCTRTTNLASLMTTAPPPVTTQRDTNNMASAPPLQEPQQHLSPIAHRRWKVNISVDFLTDVKHVDIVTAHTNEDRMVVYELDVHLKRSTSRLSTPQREFVVERSFSDFADLRESVKCAVSATPPCTCEYWLELLIYVRFSLTQPRGVIKFIAGTEKCKKILAQFVGDLVVLGRRRVEKVGNRECEAQLVIPGLLETFLLGASKTTRPA</sequence>
<accession>A0A9W6XBX2</accession>
<comment type="caution">
    <text evidence="2">The sequence shown here is derived from an EMBL/GenBank/DDBJ whole genome shotgun (WGS) entry which is preliminary data.</text>
</comment>
<dbReference type="AlphaFoldDB" id="A0A9W6XBX2"/>
<dbReference type="Proteomes" id="UP001165121">
    <property type="component" value="Unassembled WGS sequence"/>
</dbReference>
<protein>
    <submittedName>
        <fullName evidence="2">Unnamed protein product</fullName>
    </submittedName>
</protein>
<feature type="compositionally biased region" description="Polar residues" evidence="1">
    <location>
        <begin position="26"/>
        <end position="35"/>
    </location>
</feature>
<dbReference type="OrthoDB" id="92088at2759"/>
<evidence type="ECO:0000313" key="3">
    <source>
        <dbReference type="Proteomes" id="UP001165121"/>
    </source>
</evidence>
<keyword evidence="3" id="KW-1185">Reference proteome</keyword>
<dbReference type="EMBL" id="BSXT01000872">
    <property type="protein sequence ID" value="GMF35476.1"/>
    <property type="molecule type" value="Genomic_DNA"/>
</dbReference>
<organism evidence="2 3">
    <name type="scientific">Phytophthora fragariaefolia</name>
    <dbReference type="NCBI Taxonomy" id="1490495"/>
    <lineage>
        <taxon>Eukaryota</taxon>
        <taxon>Sar</taxon>
        <taxon>Stramenopiles</taxon>
        <taxon>Oomycota</taxon>
        <taxon>Peronosporomycetes</taxon>
        <taxon>Peronosporales</taxon>
        <taxon>Peronosporaceae</taxon>
        <taxon>Phytophthora</taxon>
    </lineage>
</organism>
<feature type="region of interest" description="Disordered" evidence="1">
    <location>
        <begin position="19"/>
        <end position="42"/>
    </location>
</feature>
<gene>
    <name evidence="2" type="ORF">Pfra01_000940000</name>
</gene>